<protein>
    <recommendedName>
        <fullName evidence="3">AMP-dependent synthetase/ligase domain-containing protein</fullName>
    </recommendedName>
</protein>
<evidence type="ECO:0000313" key="2">
    <source>
        <dbReference type="Proteomes" id="UP000515917"/>
    </source>
</evidence>
<dbReference type="InterPro" id="IPR042099">
    <property type="entry name" value="ANL_N_sf"/>
</dbReference>
<dbReference type="EMBL" id="CP025781">
    <property type="protein sequence ID" value="QBC44321.1"/>
    <property type="molecule type" value="Genomic_DNA"/>
</dbReference>
<sequence>MNIIKHVFEFMLIESIYLLGFFNNKLKIYLINKIKIRKMRAICAHAFHNSLFYRESFFAHGILEKDLRSLTFEQLPVVKKSDIVENIQDVFTDKTLNKDDVFDYIYNGSTEKAYQNKYICFTTSGTLGLKMPVLLAINDFKTFVFNTFLYNSKPFKILLGKKTKVAMLGAVEGRSAGIAFIKNLPKSIFETKEISLLLPIDKIINELNEFSPEQLVSYPGVFCSLIPYKESGALTISPKKIVLSGEILTEENAERINKAFNCEISNSYGASECLIMGVKKNKNPYRLYHNICNVEILDKDNKPAKEGELGRIVITNFVNYSQPIIRYDIGDFAVSTMNKHGEMTFDGVSGRNNKPIFFKGNKGEQVELFYIALYSLFLFSSGIYKSQMLIGENSIKALIVGTNECIAKCEINMEKLLRSNGVDQTVNFFIEKVEDILPDSNGKIPFIKFQSS</sequence>
<reference evidence="1 2" key="1">
    <citation type="submission" date="2018-01" db="EMBL/GenBank/DDBJ databases">
        <title>Genome sequence of Iodobacter sp. strain PCH194 isolated from Indian Trans-Himalaya.</title>
        <authorList>
            <person name="Kumar V."/>
            <person name="Thakur V."/>
            <person name="Kumar S."/>
            <person name="Singh D."/>
        </authorList>
    </citation>
    <scope>NUCLEOTIDE SEQUENCE [LARGE SCALE GENOMIC DNA]</scope>
    <source>
        <strain evidence="1 2">PCH194</strain>
    </source>
</reference>
<dbReference type="PANTHER" id="PTHR36932">
    <property type="entry name" value="CAPSULAR POLYSACCHARIDE BIOSYNTHESIS PROTEIN"/>
    <property type="match status" value="1"/>
</dbReference>
<dbReference type="SUPFAM" id="SSF56801">
    <property type="entry name" value="Acetyl-CoA synthetase-like"/>
    <property type="match status" value="1"/>
</dbReference>
<dbReference type="KEGG" id="ifl:C1H71_12810"/>
<dbReference type="Proteomes" id="UP000515917">
    <property type="component" value="Chromosome"/>
</dbReference>
<dbReference type="RefSeq" id="WP_130106861.1">
    <property type="nucleotide sequence ID" value="NZ_CP025781.1"/>
</dbReference>
<evidence type="ECO:0008006" key="3">
    <source>
        <dbReference type="Google" id="ProtNLM"/>
    </source>
</evidence>
<name>A0A7G3GAM6_9NEIS</name>
<dbReference type="InterPro" id="IPR053158">
    <property type="entry name" value="CapK_Type1_Caps_Biosynth"/>
</dbReference>
<organism evidence="1 2">
    <name type="scientific">Iodobacter fluviatilis</name>
    <dbReference type="NCBI Taxonomy" id="537"/>
    <lineage>
        <taxon>Bacteria</taxon>
        <taxon>Pseudomonadati</taxon>
        <taxon>Pseudomonadota</taxon>
        <taxon>Betaproteobacteria</taxon>
        <taxon>Neisseriales</taxon>
        <taxon>Chitinibacteraceae</taxon>
        <taxon>Iodobacter</taxon>
    </lineage>
</organism>
<dbReference type="PANTHER" id="PTHR36932:SF1">
    <property type="entry name" value="CAPSULAR POLYSACCHARIDE BIOSYNTHESIS PROTEIN"/>
    <property type="match status" value="1"/>
</dbReference>
<dbReference type="AlphaFoldDB" id="A0A7G3GAM6"/>
<dbReference type="Gene3D" id="3.40.50.12780">
    <property type="entry name" value="N-terminal domain of ligase-like"/>
    <property type="match status" value="1"/>
</dbReference>
<gene>
    <name evidence="1" type="ORF">C1H71_12810</name>
</gene>
<keyword evidence="2" id="KW-1185">Reference proteome</keyword>
<proteinExistence type="predicted"/>
<accession>A0A7G3GAM6</accession>
<evidence type="ECO:0000313" key="1">
    <source>
        <dbReference type="EMBL" id="QBC44321.1"/>
    </source>
</evidence>